<reference evidence="1 2" key="1">
    <citation type="journal article" date="2014" name="BMC Genomics">
        <title>Comparative genome sequencing reveals chemotype-specific gene clusters in the toxigenic black mold Stachybotrys.</title>
        <authorList>
            <person name="Semeiks J."/>
            <person name="Borek D."/>
            <person name="Otwinowski Z."/>
            <person name="Grishin N.V."/>
        </authorList>
    </citation>
    <scope>NUCLEOTIDE SEQUENCE [LARGE SCALE GENOMIC DNA]</scope>
    <source>
        <strain evidence="2">CBS 109288 / IBT 7711</strain>
    </source>
</reference>
<name>A0A084AVZ5_STACB</name>
<keyword evidence="2" id="KW-1185">Reference proteome</keyword>
<dbReference type="HOGENOM" id="CLU_1533558_0_0_1"/>
<proteinExistence type="predicted"/>
<evidence type="ECO:0000313" key="1">
    <source>
        <dbReference type="EMBL" id="KEY69474.1"/>
    </source>
</evidence>
<dbReference type="AlphaFoldDB" id="A0A084AVZ5"/>
<sequence>MGSAASVHPETMARCIIGPTSARRNACAINARADARFSWWGGGGGCFWGTEGSRGFRTTMTKSISVAMAMILFNRRHLPPPISTLNSTLLNLLPFLHTLALLPHPLLKLSCTPGLQPPRFGLLSSASTFIASFSAASVSLLRRSSSSSSVALVLSPTSFACCSSSFLASASTTLA</sequence>
<dbReference type="EMBL" id="KL648525">
    <property type="protein sequence ID" value="KEY69474.1"/>
    <property type="molecule type" value="Genomic_DNA"/>
</dbReference>
<protein>
    <submittedName>
        <fullName evidence="1">Uncharacterized protein</fullName>
    </submittedName>
</protein>
<evidence type="ECO:0000313" key="2">
    <source>
        <dbReference type="Proteomes" id="UP000028045"/>
    </source>
</evidence>
<accession>A0A084AVZ5</accession>
<organism evidence="1 2">
    <name type="scientific">Stachybotrys chartarum (strain CBS 109288 / IBT 7711)</name>
    <name type="common">Toxic black mold</name>
    <name type="synonym">Stilbospora chartarum</name>
    <dbReference type="NCBI Taxonomy" id="1280523"/>
    <lineage>
        <taxon>Eukaryota</taxon>
        <taxon>Fungi</taxon>
        <taxon>Dikarya</taxon>
        <taxon>Ascomycota</taxon>
        <taxon>Pezizomycotina</taxon>
        <taxon>Sordariomycetes</taxon>
        <taxon>Hypocreomycetidae</taxon>
        <taxon>Hypocreales</taxon>
        <taxon>Stachybotryaceae</taxon>
        <taxon>Stachybotrys</taxon>
    </lineage>
</organism>
<dbReference type="Proteomes" id="UP000028045">
    <property type="component" value="Unassembled WGS sequence"/>
</dbReference>
<gene>
    <name evidence="1" type="ORF">S7711_02012</name>
</gene>